<dbReference type="Proteomes" id="UP001497392">
    <property type="component" value="Unassembled WGS sequence"/>
</dbReference>
<keyword evidence="3" id="KW-1185">Reference proteome</keyword>
<evidence type="ECO:0000313" key="2">
    <source>
        <dbReference type="EMBL" id="CAL5221566.1"/>
    </source>
</evidence>
<proteinExistence type="predicted"/>
<name>A0ABP1FNP6_9CHLO</name>
<gene>
    <name evidence="2" type="primary">g3782</name>
    <name evidence="2" type="ORF">VP750_LOCUS3225</name>
</gene>
<evidence type="ECO:0000313" key="3">
    <source>
        <dbReference type="Proteomes" id="UP001497392"/>
    </source>
</evidence>
<reference evidence="2 3" key="1">
    <citation type="submission" date="2024-06" db="EMBL/GenBank/DDBJ databases">
        <authorList>
            <person name="Kraege A."/>
            <person name="Thomma B."/>
        </authorList>
    </citation>
    <scope>NUCLEOTIDE SEQUENCE [LARGE SCALE GENOMIC DNA]</scope>
</reference>
<dbReference type="EMBL" id="CAXHTA020000005">
    <property type="protein sequence ID" value="CAL5221566.1"/>
    <property type="molecule type" value="Genomic_DNA"/>
</dbReference>
<organism evidence="2 3">
    <name type="scientific">Coccomyxa viridis</name>
    <dbReference type="NCBI Taxonomy" id="1274662"/>
    <lineage>
        <taxon>Eukaryota</taxon>
        <taxon>Viridiplantae</taxon>
        <taxon>Chlorophyta</taxon>
        <taxon>core chlorophytes</taxon>
        <taxon>Trebouxiophyceae</taxon>
        <taxon>Trebouxiophyceae incertae sedis</taxon>
        <taxon>Coccomyxaceae</taxon>
        <taxon>Coccomyxa</taxon>
    </lineage>
</organism>
<evidence type="ECO:0000256" key="1">
    <source>
        <dbReference type="SAM" id="MobiDB-lite"/>
    </source>
</evidence>
<sequence length="153" mass="17068">MWTELEAKQKALSTELRAIIEEGLPEHQDVWEEFSSTSWELEAAEAAQDDAPLIAKLQEKQQALHAKLIPAAEGLPRFKEVASALEKCVRQLEAEELGSRCCSDDFQCASRQEGAECKDGLPLRRRPYPLHVASKKHQVQSRPGYQGGLESAL</sequence>
<accession>A0ABP1FNP6</accession>
<protein>
    <submittedName>
        <fullName evidence="2">G3782 protein</fullName>
    </submittedName>
</protein>
<feature type="region of interest" description="Disordered" evidence="1">
    <location>
        <begin position="133"/>
        <end position="153"/>
    </location>
</feature>
<comment type="caution">
    <text evidence="2">The sequence shown here is derived from an EMBL/GenBank/DDBJ whole genome shotgun (WGS) entry which is preliminary data.</text>
</comment>